<protein>
    <submittedName>
        <fullName evidence="1">Uncharacterized protein</fullName>
    </submittedName>
</protein>
<evidence type="ECO:0000313" key="2">
    <source>
        <dbReference type="Proteomes" id="UP000189464"/>
    </source>
</evidence>
<reference evidence="1 2" key="1">
    <citation type="journal article" date="2016" name="Int. J. Syst. Evol. Microbiol.">
        <title>Desulfotomaculum ferrireducens sp. nov., a moderately thermophilic sulfate-reducing and dissimilatory Fe(III)-reducing bacterium isolated from compost.</title>
        <authorList>
            <person name="Yang G."/>
            <person name="Guo J."/>
            <person name="Zhuang L."/>
            <person name="Yuan Y."/>
            <person name="Zhou S."/>
        </authorList>
    </citation>
    <scope>NUCLEOTIDE SEQUENCE [LARGE SCALE GENOMIC DNA]</scope>
    <source>
        <strain evidence="1 2">GSS09</strain>
    </source>
</reference>
<accession>A0A1S6IV57</accession>
<evidence type="ECO:0000313" key="1">
    <source>
        <dbReference type="EMBL" id="AQS58667.1"/>
    </source>
</evidence>
<dbReference type="Proteomes" id="UP000189464">
    <property type="component" value="Chromosome"/>
</dbReference>
<dbReference type="AlphaFoldDB" id="A0A1S6IV57"/>
<keyword evidence="2" id="KW-1185">Reference proteome</keyword>
<sequence length="72" mass="8063">MLSNLNNVEKHMTEISKEKVISLSDFQEIKIVSNKETVSHIRKLSRETGLPISRVVEAMIRAALDDLKVATG</sequence>
<gene>
    <name evidence="1" type="ORF">B0537_05945</name>
</gene>
<dbReference type="OrthoDB" id="1787370at2"/>
<dbReference type="EMBL" id="CP019698">
    <property type="protein sequence ID" value="AQS58667.1"/>
    <property type="molecule type" value="Genomic_DNA"/>
</dbReference>
<proteinExistence type="predicted"/>
<name>A0A1S6IV57_9FIRM</name>
<organism evidence="1 2">
    <name type="scientific">Desulforamulus ferrireducens</name>
    <dbReference type="NCBI Taxonomy" id="1833852"/>
    <lineage>
        <taxon>Bacteria</taxon>
        <taxon>Bacillati</taxon>
        <taxon>Bacillota</taxon>
        <taxon>Clostridia</taxon>
        <taxon>Eubacteriales</taxon>
        <taxon>Peptococcaceae</taxon>
        <taxon>Desulforamulus</taxon>
    </lineage>
</organism>
<dbReference type="RefSeq" id="WP_077713626.1">
    <property type="nucleotide sequence ID" value="NZ_CP019698.1"/>
</dbReference>
<dbReference type="KEGG" id="dfg:B0537_05945"/>